<dbReference type="InterPro" id="IPR003776">
    <property type="entry name" value="YcaO-like_dom"/>
</dbReference>
<dbReference type="PANTHER" id="PTHR37809:SF1">
    <property type="entry name" value="RIBOSOMAL PROTEIN S12 METHYLTHIOTRANSFERASE ACCESSORY FACTOR YCAO"/>
    <property type="match status" value="1"/>
</dbReference>
<accession>A0AB73IP56</accession>
<proteinExistence type="predicted"/>
<dbReference type="AlphaFoldDB" id="A0AB73IP56"/>
<dbReference type="NCBIfam" id="TIGR00702">
    <property type="entry name" value="YcaO-type kinase domain"/>
    <property type="match status" value="1"/>
</dbReference>
<dbReference type="Proteomes" id="UP001229486">
    <property type="component" value="Unassembled WGS sequence"/>
</dbReference>
<protein>
    <submittedName>
        <fullName evidence="2">Ribosomal protein S12 methylthiotransferase accessory factor</fullName>
    </submittedName>
</protein>
<keyword evidence="2" id="KW-0689">Ribosomal protein</keyword>
<dbReference type="PANTHER" id="PTHR37809">
    <property type="entry name" value="RIBOSOMAL PROTEIN S12 METHYLTHIOTRANSFERASE ACCESSORY FACTOR YCAO"/>
    <property type="match status" value="1"/>
</dbReference>
<sequence length="414" mass="45113">MHDSLSMLVSRFDEFGITRLANTTWLDRIGISTHSCVCPGTTDVISVYNGKGVDACQSALSAIMECLERTSALWDTTRIVLDSEANLLRSNKVMIPAEFTEPLRANYASTDTIPWVKAESICGTESYLVPADLAFDGFRPRHLPPSPFKIVTSNGLGAGFSKERALSHALYEVVERDVVSCVELKASFHAAGLLEHVATALGVDRDLIAREFVDDHNAACSVDLSTAPTEILELINRYHLAGIDFHLKQLPSIFKIPVFGACAIEDFGEGGVLAAAGFAAHLDPLTACRAAVLEVAQSRATSLQGAREDYHDKPIKSRIDRLPKSDWLLSPSDEAVSFNSADHRDWHLDSLVELYSKIQAGGLDEIAVVNFEKYPGIFVYRVLIPGAETVHATGGLSRVGHRAKAIVNTRTHTQ</sequence>
<dbReference type="RefSeq" id="WP_392396066.1">
    <property type="nucleotide sequence ID" value="NZ_JAURTK010000021.1"/>
</dbReference>
<comment type="caution">
    <text evidence="2">The sequence shown here is derived from an EMBL/GenBank/DDBJ whole genome shotgun (WGS) entry which is preliminary data.</text>
</comment>
<dbReference type="EMBL" id="JAURTK010000021">
    <property type="protein sequence ID" value="MDP9651461.1"/>
    <property type="molecule type" value="Genomic_DNA"/>
</dbReference>
<feature type="domain" description="YcaO" evidence="1">
    <location>
        <begin position="50"/>
        <end position="414"/>
    </location>
</feature>
<evidence type="ECO:0000313" key="2">
    <source>
        <dbReference type="EMBL" id="MDP9651461.1"/>
    </source>
</evidence>
<organism evidence="2 3">
    <name type="scientific">Paraburkholderia caledonica</name>
    <dbReference type="NCBI Taxonomy" id="134536"/>
    <lineage>
        <taxon>Bacteria</taxon>
        <taxon>Pseudomonadati</taxon>
        <taxon>Pseudomonadota</taxon>
        <taxon>Betaproteobacteria</taxon>
        <taxon>Burkholderiales</taxon>
        <taxon>Burkholderiaceae</taxon>
        <taxon>Paraburkholderia</taxon>
    </lineage>
</organism>
<keyword evidence="2" id="KW-0687">Ribonucleoprotein</keyword>
<dbReference type="GO" id="GO:0005840">
    <property type="term" value="C:ribosome"/>
    <property type="evidence" value="ECO:0007669"/>
    <property type="project" value="UniProtKB-KW"/>
</dbReference>
<gene>
    <name evidence="2" type="ORF">J2793_006936</name>
</gene>
<dbReference type="Gene3D" id="3.30.160.660">
    <property type="match status" value="1"/>
</dbReference>
<evidence type="ECO:0000259" key="1">
    <source>
        <dbReference type="PROSITE" id="PS51664"/>
    </source>
</evidence>
<dbReference type="Pfam" id="PF02624">
    <property type="entry name" value="YcaO"/>
    <property type="match status" value="1"/>
</dbReference>
<name>A0AB73IP56_9BURK</name>
<evidence type="ECO:0000313" key="3">
    <source>
        <dbReference type="Proteomes" id="UP001229486"/>
    </source>
</evidence>
<reference evidence="2" key="1">
    <citation type="submission" date="2023-07" db="EMBL/GenBank/DDBJ databases">
        <title>Sorghum-associated microbial communities from plants grown in Nebraska, USA.</title>
        <authorList>
            <person name="Schachtman D."/>
        </authorList>
    </citation>
    <scope>NUCLEOTIDE SEQUENCE</scope>
    <source>
        <strain evidence="2">DS1061</strain>
    </source>
</reference>
<dbReference type="PROSITE" id="PS51664">
    <property type="entry name" value="YCAO"/>
    <property type="match status" value="1"/>
</dbReference>